<organism evidence="5 6">
    <name type="scientific">Tegillarca granosa</name>
    <name type="common">Malaysian cockle</name>
    <name type="synonym">Anadara granosa</name>
    <dbReference type="NCBI Taxonomy" id="220873"/>
    <lineage>
        <taxon>Eukaryota</taxon>
        <taxon>Metazoa</taxon>
        <taxon>Spiralia</taxon>
        <taxon>Lophotrochozoa</taxon>
        <taxon>Mollusca</taxon>
        <taxon>Bivalvia</taxon>
        <taxon>Autobranchia</taxon>
        <taxon>Pteriomorphia</taxon>
        <taxon>Arcoida</taxon>
        <taxon>Arcoidea</taxon>
        <taxon>Arcidae</taxon>
        <taxon>Tegillarca</taxon>
    </lineage>
</organism>
<protein>
    <recommendedName>
        <fullName evidence="4">CARD domain-containing protein</fullName>
    </recommendedName>
</protein>
<keyword evidence="3" id="KW-0677">Repeat</keyword>
<dbReference type="InterPro" id="IPR027038">
    <property type="entry name" value="RanGap"/>
</dbReference>
<comment type="caution">
    <text evidence="5">The sequence shown here is derived from an EMBL/GenBank/DDBJ whole genome shotgun (WGS) entry which is preliminary data.</text>
</comment>
<evidence type="ECO:0000256" key="2">
    <source>
        <dbReference type="ARBA" id="ARBA00022614"/>
    </source>
</evidence>
<dbReference type="CDD" id="cd01671">
    <property type="entry name" value="CARD"/>
    <property type="match status" value="1"/>
</dbReference>
<gene>
    <name evidence="5" type="ORF">KUTeg_008255</name>
</gene>
<evidence type="ECO:0000313" key="5">
    <source>
        <dbReference type="EMBL" id="KAJ8313694.1"/>
    </source>
</evidence>
<dbReference type="Gene3D" id="1.10.533.10">
    <property type="entry name" value="Death Domain, Fas"/>
    <property type="match status" value="1"/>
</dbReference>
<dbReference type="InterPro" id="IPR001611">
    <property type="entry name" value="Leu-rich_rpt"/>
</dbReference>
<dbReference type="SUPFAM" id="SSF47986">
    <property type="entry name" value="DEATH domain"/>
    <property type="match status" value="1"/>
</dbReference>
<feature type="domain" description="CARD" evidence="4">
    <location>
        <begin position="226"/>
        <end position="311"/>
    </location>
</feature>
<name>A0ABQ9F8P5_TEGGR</name>
<dbReference type="SUPFAM" id="SSF52047">
    <property type="entry name" value="RNI-like"/>
    <property type="match status" value="1"/>
</dbReference>
<dbReference type="SMART" id="SM00368">
    <property type="entry name" value="LRR_RI"/>
    <property type="match status" value="5"/>
</dbReference>
<evidence type="ECO:0000259" key="4">
    <source>
        <dbReference type="Pfam" id="PF00619"/>
    </source>
</evidence>
<proteinExistence type="predicted"/>
<keyword evidence="6" id="KW-1185">Reference proteome</keyword>
<dbReference type="Proteomes" id="UP001217089">
    <property type="component" value="Unassembled WGS sequence"/>
</dbReference>
<accession>A0ABQ9F8P5</accession>
<evidence type="ECO:0000256" key="1">
    <source>
        <dbReference type="ARBA" id="ARBA00022468"/>
    </source>
</evidence>
<dbReference type="PANTHER" id="PTHR24113:SF12">
    <property type="entry name" value="RAN GTPASE-ACTIVATING PROTEIN 1"/>
    <property type="match status" value="1"/>
</dbReference>
<dbReference type="InterPro" id="IPR001315">
    <property type="entry name" value="CARD"/>
</dbReference>
<dbReference type="Pfam" id="PF13516">
    <property type="entry name" value="LRR_6"/>
    <property type="match status" value="2"/>
</dbReference>
<dbReference type="Pfam" id="PF00619">
    <property type="entry name" value="CARD"/>
    <property type="match status" value="1"/>
</dbReference>
<evidence type="ECO:0000256" key="3">
    <source>
        <dbReference type="ARBA" id="ARBA00022737"/>
    </source>
</evidence>
<keyword evidence="1" id="KW-0343">GTPase activation</keyword>
<dbReference type="EMBL" id="JARBDR010000342">
    <property type="protein sequence ID" value="KAJ8313694.1"/>
    <property type="molecule type" value="Genomic_DNA"/>
</dbReference>
<dbReference type="InterPro" id="IPR032675">
    <property type="entry name" value="LRR_dom_sf"/>
</dbReference>
<dbReference type="Gene3D" id="3.80.10.10">
    <property type="entry name" value="Ribonuclease Inhibitor"/>
    <property type="match status" value="2"/>
</dbReference>
<dbReference type="InterPro" id="IPR011029">
    <property type="entry name" value="DEATH-like_dom_sf"/>
</dbReference>
<sequence>MTKRMKEDLKQYGLPNIEELMDLLVETDSFSLRDHEDVLEAKTRKAQKSVLLQKIETDTQKQDIYWRTLYLYYKESNVRNGIAPSVLWTDEREICIDCPELLMEVDPDEPTNSKLDMKISIYPDSTSLWNKDLITDEIMDKLAELFENKLKITGTCNGSVIIELEAQSQDSVNYLRQAYLDGKMDKIINGLLDLTGIKNHVCVKVQVGFTKNREKRQNLQAVPHVQILNRNQCFLMEELDPYPVLKSMNQQGLLNENQVNWILKKKSIGRETAVKELISLLKWMDQSDFDMFLTILQQGSQSYIYEHLTKQHDLVEMRKTMNDNLDVIADEMDGKTLRNLYLKVQGLSVHDRENYKQLIRKIINDFNGDNTLIFADSLHASGLELLIKEDKNEKSKFEKKQRYKKVFNELFEKSLTKECITDGLPKVSSMVHKDGKIYLTLNPENIHQINDFLDYCESKEIQNDMANWIFGKEKQRSMCIQECNDKFGVSVKDIGLDVETSEMDCDIAKSWLNKTKGLFTQSESYKMNLPPTYKRLLKDPLMTPSDVSKFLESKEKMLWLNSFAAKKLERFDGKMLNDINRIVNRIYEDRCLTRKHVFLCVDNDEEGFQVMYTKLDPEKRVKLQNVTLEFLIDEHMIVRIGDAENEYEFKSELLLDYLVTTHEEKFIWDQLHIKLFPYCIVFRSVDFLKFWIEQRDLAEADVLTEMIPEVIMMQGLDQFETDHEVISTLCKDGCFEVPCQLLDVATKYMINFLIDKNLLREVTMQTGGHSYPEEKTQHILKNKIAFQVYRNSPVFETFVLRQTSWINVLKMCQIVSIIGGGQVTIMVNEDKELRCSVSLGCYRQGQDNVDEFSLEISNQTEKGLDIKMVSQICQSLHVMENLTVFKMVNTRLTAEFVNEIMSSFPKSNLLHLCFNGNDLIEINWSNLGFIPQLEVLEMNGCKLSDQEMIKLSTELSKLRYLEIIDLGNNNLTSEGIAAFSKHLGKLRYLKALRLQKNILGEDAVGHLADLLSELPSIEIINLSGCKLRNRNIGKLSKVLAEKCVRKINLRENYISQNQSVVLLRSLAKKSRYLRYLDYSRNVIGLQPKSDNKLQPSSGVIFKTEKTIGTSIDDSTSELTPDPDLSLHKKLETTVESLLPSLNSENESAEAALLDLLEKNSSCVNYLCLWECGLGYTNIFANIKNTTFLTNLTSLCLQNNEITDEFAESIGVCMRNSWHSLQHLNLNHNSISDRGVNALFEGLRLNIELKELLLRGNKVEKERTVLELFWSVTTPEHKNMKTFDICRNAVSEPEREYLNQRMMRMCDMMSVRYKDDGKVTCMKRQNIKVKF</sequence>
<evidence type="ECO:0000313" key="6">
    <source>
        <dbReference type="Proteomes" id="UP001217089"/>
    </source>
</evidence>
<dbReference type="PANTHER" id="PTHR24113">
    <property type="entry name" value="RAN GTPASE-ACTIVATING PROTEIN 1"/>
    <property type="match status" value="1"/>
</dbReference>
<keyword evidence="2" id="KW-0433">Leucine-rich repeat</keyword>
<reference evidence="5 6" key="1">
    <citation type="submission" date="2022-12" db="EMBL/GenBank/DDBJ databases">
        <title>Chromosome-level genome of Tegillarca granosa.</title>
        <authorList>
            <person name="Kim J."/>
        </authorList>
    </citation>
    <scope>NUCLEOTIDE SEQUENCE [LARGE SCALE GENOMIC DNA]</scope>
    <source>
        <strain evidence="5">Teg-2019</strain>
        <tissue evidence="5">Adductor muscle</tissue>
    </source>
</reference>